<dbReference type="Gramene" id="KRH08126">
    <property type="protein sequence ID" value="KRH08126"/>
    <property type="gene ID" value="GLYMA_16G131300"/>
</dbReference>
<dbReference type="Proteomes" id="UP000008827">
    <property type="component" value="Chromosome 16"/>
</dbReference>
<dbReference type="EnsemblPlants" id="KRH08126">
    <property type="protein sequence ID" value="KRH08126"/>
    <property type="gene ID" value="GLYMA_16G131300"/>
</dbReference>
<gene>
    <name evidence="2" type="ORF">GLYMA_16G131300</name>
</gene>
<protein>
    <submittedName>
        <fullName evidence="2 3">Uncharacterized protein</fullName>
    </submittedName>
</protein>
<evidence type="ECO:0000256" key="1">
    <source>
        <dbReference type="SAM" id="MobiDB-lite"/>
    </source>
</evidence>
<evidence type="ECO:0000313" key="3">
    <source>
        <dbReference type="EnsemblPlants" id="KRH08126"/>
    </source>
</evidence>
<feature type="compositionally biased region" description="Basic residues" evidence="1">
    <location>
        <begin position="16"/>
        <end position="29"/>
    </location>
</feature>
<dbReference type="HOGENOM" id="CLU_2473418_0_0_1"/>
<reference evidence="3" key="2">
    <citation type="submission" date="2018-02" db="UniProtKB">
        <authorList>
            <consortium name="EnsemblPlants"/>
        </authorList>
    </citation>
    <scope>IDENTIFICATION</scope>
    <source>
        <strain evidence="3">Williams 82</strain>
    </source>
</reference>
<feature type="region of interest" description="Disordered" evidence="1">
    <location>
        <begin position="9"/>
        <end position="29"/>
    </location>
</feature>
<name>K7MH29_SOYBN</name>
<proteinExistence type="predicted"/>
<reference evidence="2" key="3">
    <citation type="submission" date="2018-07" db="EMBL/GenBank/DDBJ databases">
        <title>WGS assembly of Glycine max.</title>
        <authorList>
            <person name="Schmutz J."/>
            <person name="Cannon S."/>
            <person name="Schlueter J."/>
            <person name="Ma J."/>
            <person name="Mitros T."/>
            <person name="Nelson W."/>
            <person name="Hyten D."/>
            <person name="Song Q."/>
            <person name="Thelen J."/>
            <person name="Cheng J."/>
            <person name="Xu D."/>
            <person name="Hellsten U."/>
            <person name="May G."/>
            <person name="Yu Y."/>
            <person name="Sakurai T."/>
            <person name="Umezawa T."/>
            <person name="Bhattacharyya M."/>
            <person name="Sandhu D."/>
            <person name="Valliyodan B."/>
            <person name="Lindquist E."/>
            <person name="Peto M."/>
            <person name="Grant D."/>
            <person name="Shu S."/>
            <person name="Goodstein D."/>
            <person name="Barry K."/>
            <person name="Futrell-Griggs M."/>
            <person name="Abernathy B."/>
            <person name="Du J."/>
            <person name="Tian Z."/>
            <person name="Zhu L."/>
            <person name="Gill N."/>
            <person name="Joshi T."/>
            <person name="Libault M."/>
            <person name="Sethuraman A."/>
            <person name="Zhang X."/>
            <person name="Shinozaki K."/>
            <person name="Nguyen H."/>
            <person name="Wing R."/>
            <person name="Cregan P."/>
            <person name="Specht J."/>
            <person name="Grimwood J."/>
            <person name="Rokhsar D."/>
            <person name="Stacey G."/>
            <person name="Shoemaker R."/>
            <person name="Jackson S."/>
        </authorList>
    </citation>
    <scope>NUCLEOTIDE SEQUENCE</scope>
    <source>
        <tissue evidence="2">Callus</tissue>
    </source>
</reference>
<organism evidence="2">
    <name type="scientific">Glycine max</name>
    <name type="common">Soybean</name>
    <name type="synonym">Glycine hispida</name>
    <dbReference type="NCBI Taxonomy" id="3847"/>
    <lineage>
        <taxon>Eukaryota</taxon>
        <taxon>Viridiplantae</taxon>
        <taxon>Streptophyta</taxon>
        <taxon>Embryophyta</taxon>
        <taxon>Tracheophyta</taxon>
        <taxon>Spermatophyta</taxon>
        <taxon>Magnoliopsida</taxon>
        <taxon>eudicotyledons</taxon>
        <taxon>Gunneridae</taxon>
        <taxon>Pentapetalae</taxon>
        <taxon>rosids</taxon>
        <taxon>fabids</taxon>
        <taxon>Fabales</taxon>
        <taxon>Fabaceae</taxon>
        <taxon>Papilionoideae</taxon>
        <taxon>50 kb inversion clade</taxon>
        <taxon>NPAAA clade</taxon>
        <taxon>indigoferoid/millettioid clade</taxon>
        <taxon>Phaseoleae</taxon>
        <taxon>Glycine</taxon>
        <taxon>Glycine subgen. Soja</taxon>
    </lineage>
</organism>
<keyword evidence="4" id="KW-1185">Reference proteome</keyword>
<reference evidence="2 3" key="1">
    <citation type="journal article" date="2010" name="Nature">
        <title>Genome sequence of the palaeopolyploid soybean.</title>
        <authorList>
            <person name="Schmutz J."/>
            <person name="Cannon S.B."/>
            <person name="Schlueter J."/>
            <person name="Ma J."/>
            <person name="Mitros T."/>
            <person name="Nelson W."/>
            <person name="Hyten D.L."/>
            <person name="Song Q."/>
            <person name="Thelen J.J."/>
            <person name="Cheng J."/>
            <person name="Xu D."/>
            <person name="Hellsten U."/>
            <person name="May G.D."/>
            <person name="Yu Y."/>
            <person name="Sakurai T."/>
            <person name="Umezawa T."/>
            <person name="Bhattacharyya M.K."/>
            <person name="Sandhu D."/>
            <person name="Valliyodan B."/>
            <person name="Lindquist E."/>
            <person name="Peto M."/>
            <person name="Grant D."/>
            <person name="Shu S."/>
            <person name="Goodstein D."/>
            <person name="Barry K."/>
            <person name="Futrell-Griggs M."/>
            <person name="Abernathy B."/>
            <person name="Du J."/>
            <person name="Tian Z."/>
            <person name="Zhu L."/>
            <person name="Gill N."/>
            <person name="Joshi T."/>
            <person name="Libault M."/>
            <person name="Sethuraman A."/>
            <person name="Zhang X.-C."/>
            <person name="Shinozaki K."/>
            <person name="Nguyen H.T."/>
            <person name="Wing R.A."/>
            <person name="Cregan P."/>
            <person name="Specht J."/>
            <person name="Grimwood J."/>
            <person name="Rokhsar D."/>
            <person name="Stacey G."/>
            <person name="Shoemaker R.C."/>
            <person name="Jackson S.A."/>
        </authorList>
    </citation>
    <scope>NUCLEOTIDE SEQUENCE [LARGE SCALE GENOMIC DNA]</scope>
    <source>
        <strain evidence="3">cv. Williams 82</strain>
        <tissue evidence="2">Callus</tissue>
    </source>
</reference>
<evidence type="ECO:0000313" key="4">
    <source>
        <dbReference type="Proteomes" id="UP000008827"/>
    </source>
</evidence>
<accession>K7MH29</accession>
<dbReference type="PaxDb" id="3847-GLYMA16G24361.1"/>
<dbReference type="EMBL" id="CM000849">
    <property type="protein sequence ID" value="KRH08126.1"/>
    <property type="molecule type" value="Genomic_DNA"/>
</dbReference>
<dbReference type="AlphaFoldDB" id="K7MH29"/>
<evidence type="ECO:0000313" key="2">
    <source>
        <dbReference type="EMBL" id="KRH08126.1"/>
    </source>
</evidence>
<dbReference type="InParanoid" id="K7MH29"/>
<sequence>MKIIFDISKTRTRDHNNHKKHPKHKHKHSASHIILHVLALPDDDALTLTRYHPFIPFALQWEHSCIPIQKPKFPTLTNSKPQKPITLP</sequence>